<accession>A0A0G4EEG8</accession>
<protein>
    <submittedName>
        <fullName evidence="2">Uncharacterized protein</fullName>
    </submittedName>
</protein>
<feature type="region of interest" description="Disordered" evidence="1">
    <location>
        <begin position="629"/>
        <end position="667"/>
    </location>
</feature>
<feature type="compositionally biased region" description="Polar residues" evidence="1">
    <location>
        <begin position="636"/>
        <end position="667"/>
    </location>
</feature>
<gene>
    <name evidence="2" type="ORF">Vbra_11542</name>
</gene>
<organism evidence="2 3">
    <name type="scientific">Vitrella brassicaformis (strain CCMP3155)</name>
    <dbReference type="NCBI Taxonomy" id="1169540"/>
    <lineage>
        <taxon>Eukaryota</taxon>
        <taxon>Sar</taxon>
        <taxon>Alveolata</taxon>
        <taxon>Colpodellida</taxon>
        <taxon>Vitrellaceae</taxon>
        <taxon>Vitrella</taxon>
    </lineage>
</organism>
<reference evidence="2 3" key="1">
    <citation type="submission" date="2014-11" db="EMBL/GenBank/DDBJ databases">
        <authorList>
            <person name="Zhu J."/>
            <person name="Qi W."/>
            <person name="Song R."/>
        </authorList>
    </citation>
    <scope>NUCLEOTIDE SEQUENCE [LARGE SCALE GENOMIC DNA]</scope>
</reference>
<feature type="region of interest" description="Disordered" evidence="1">
    <location>
        <begin position="586"/>
        <end position="607"/>
    </location>
</feature>
<evidence type="ECO:0000313" key="2">
    <source>
        <dbReference type="EMBL" id="CEL94394.1"/>
    </source>
</evidence>
<sequence length="667" mass="71943">MAEDRKRPPVSARGGLFVLGAPVLGMTPRLMGLFRQLDISRTDAEDEFVECIEPPLPTSISAAATPPAVTNTPEPIRLVGTCQRLMSKRVGRRLKAKRYSSSLVVANRGGSATPVSSKALDTLLQMPPPDVAALNGDGKNASLINPYAAGGTLSESEEGSDNHDPFPYGQANHFTHPFIPERDSTIPPMCPGPLNTRHRAQPTTNNVYPTVWGREKPLPREVFDQINFLEREAKQAAEKGDFQNAHRLQQLRRHVIDAQQAAFAEMVRIERGLPLPHTMGNVTNISVQPPGLVTLKPADKVQQFRDALAYMESEAKKHYKLIYMPDRADTARVELAAIHGRLRQLLNSYKHYDLPAELTHQANVLKQQLSGFKQFGKSHSPQMPKWRDACESSRLFLTTTYTDTDTDADNAAPQIVKLQDNPLLVAFARCSKIPYDSDLLLVQQRVAKCAWPLGEMTLVAKLHLKKTLEVLIDIGTAGGSQKLADLAKTIGCAESVWLLGPHGPLFSDQMVCELREVLGAVDVEMVKGGGTEADTSSGRPAADVLGDLIAKISDVGGGGGGVSIQPPSPTAVPPAALAFILNTNTNTNTNTDTANAGNGEAAPHGSSPPLTAQALLEFIQLGGHTTTATNNTHNTIQDINNTDTGGSDTPSGRWNPWTSNTILPTGV</sequence>
<evidence type="ECO:0000313" key="3">
    <source>
        <dbReference type="Proteomes" id="UP000041254"/>
    </source>
</evidence>
<dbReference type="InParanoid" id="A0A0G4EEG8"/>
<dbReference type="EMBL" id="CDMY01000218">
    <property type="protein sequence ID" value="CEL94394.1"/>
    <property type="molecule type" value="Genomic_DNA"/>
</dbReference>
<feature type="compositionally biased region" description="Low complexity" evidence="1">
    <location>
        <begin position="586"/>
        <end position="602"/>
    </location>
</feature>
<name>A0A0G4EEG8_VITBC</name>
<keyword evidence="3" id="KW-1185">Reference proteome</keyword>
<evidence type="ECO:0000256" key="1">
    <source>
        <dbReference type="SAM" id="MobiDB-lite"/>
    </source>
</evidence>
<dbReference type="VEuPathDB" id="CryptoDB:Vbra_11542"/>
<proteinExistence type="predicted"/>
<dbReference type="Proteomes" id="UP000041254">
    <property type="component" value="Unassembled WGS sequence"/>
</dbReference>
<dbReference type="AlphaFoldDB" id="A0A0G4EEG8"/>